<keyword evidence="2" id="KW-1133">Transmembrane helix</keyword>
<gene>
    <name evidence="3" type="ORF">J34TS1_25960</name>
</gene>
<evidence type="ECO:0000313" key="4">
    <source>
        <dbReference type="Proteomes" id="UP000682811"/>
    </source>
</evidence>
<proteinExistence type="predicted"/>
<sequence>MWIFEHFYWILIIGFAILSALSKSGKRKTNQNPQGMPTFGGGAGMEQRTAPANRQASSRRREEEADARASSSEPRYSTGSDDWSEETSSSAQRSYELQTAGPDYETGEGVSGMWQEERPDPLADYSRDMEKHLEQVNASLNRIEKTAVSAPAKQTRGERPASRLASEARKGIIWAEILGPPRSKRPYGGRK</sequence>
<evidence type="ECO:0000256" key="1">
    <source>
        <dbReference type="SAM" id="MobiDB-lite"/>
    </source>
</evidence>
<feature type="transmembrane region" description="Helical" evidence="2">
    <location>
        <begin position="6"/>
        <end position="22"/>
    </location>
</feature>
<comment type="caution">
    <text evidence="3">The sequence shown here is derived from an EMBL/GenBank/DDBJ whole genome shotgun (WGS) entry which is preliminary data.</text>
</comment>
<feature type="region of interest" description="Disordered" evidence="1">
    <location>
        <begin position="146"/>
        <end position="165"/>
    </location>
</feature>
<evidence type="ECO:0000256" key="2">
    <source>
        <dbReference type="SAM" id="Phobius"/>
    </source>
</evidence>
<protein>
    <submittedName>
        <fullName evidence="3">Uncharacterized protein</fullName>
    </submittedName>
</protein>
<organism evidence="3 4">
    <name type="scientific">Paenibacillus azoreducens</name>
    <dbReference type="NCBI Taxonomy" id="116718"/>
    <lineage>
        <taxon>Bacteria</taxon>
        <taxon>Bacillati</taxon>
        <taxon>Bacillota</taxon>
        <taxon>Bacilli</taxon>
        <taxon>Bacillales</taxon>
        <taxon>Paenibacillaceae</taxon>
        <taxon>Paenibacillus</taxon>
    </lineage>
</organism>
<evidence type="ECO:0000313" key="3">
    <source>
        <dbReference type="EMBL" id="GIO47831.1"/>
    </source>
</evidence>
<keyword evidence="2" id="KW-0472">Membrane</keyword>
<keyword evidence="2" id="KW-0812">Transmembrane</keyword>
<feature type="region of interest" description="Disordered" evidence="1">
    <location>
        <begin position="26"/>
        <end position="120"/>
    </location>
</feature>
<dbReference type="AlphaFoldDB" id="A0A920CNT9"/>
<name>A0A920CNT9_9BACL</name>
<feature type="compositionally biased region" description="Polar residues" evidence="1">
    <location>
        <begin position="74"/>
        <end position="97"/>
    </location>
</feature>
<feature type="compositionally biased region" description="Basic and acidic residues" evidence="1">
    <location>
        <begin position="155"/>
        <end position="165"/>
    </location>
</feature>
<accession>A0A920CNT9</accession>
<reference evidence="3 4" key="1">
    <citation type="submission" date="2021-03" db="EMBL/GenBank/DDBJ databases">
        <title>Antimicrobial resistance genes in bacteria isolated from Japanese honey, and their potential for conferring macrolide and lincosamide resistance in the American foulbrood pathogen Paenibacillus larvae.</title>
        <authorList>
            <person name="Okamoto M."/>
            <person name="Kumagai M."/>
            <person name="Kanamori H."/>
            <person name="Takamatsu D."/>
        </authorList>
    </citation>
    <scope>NUCLEOTIDE SEQUENCE [LARGE SCALE GENOMIC DNA]</scope>
    <source>
        <strain evidence="3 4">J34TS1</strain>
    </source>
</reference>
<dbReference type="EMBL" id="BORT01000010">
    <property type="protein sequence ID" value="GIO47831.1"/>
    <property type="molecule type" value="Genomic_DNA"/>
</dbReference>
<dbReference type="RefSeq" id="WP_212978609.1">
    <property type="nucleotide sequence ID" value="NZ_AP025343.1"/>
</dbReference>
<dbReference type="Proteomes" id="UP000682811">
    <property type="component" value="Unassembled WGS sequence"/>
</dbReference>
<keyword evidence="4" id="KW-1185">Reference proteome</keyword>